<dbReference type="OrthoDB" id="355208at2"/>
<feature type="compositionally biased region" description="Low complexity" evidence="1">
    <location>
        <begin position="510"/>
        <end position="529"/>
    </location>
</feature>
<dbReference type="Gene3D" id="2.160.20.20">
    <property type="match status" value="1"/>
</dbReference>
<feature type="compositionally biased region" description="Low complexity" evidence="1">
    <location>
        <begin position="36"/>
        <end position="57"/>
    </location>
</feature>
<dbReference type="InterPro" id="IPR006626">
    <property type="entry name" value="PbH1"/>
</dbReference>
<reference evidence="2 3" key="1">
    <citation type="submission" date="2017-02" db="EMBL/GenBank/DDBJ databases">
        <authorList>
            <person name="Peterson S.W."/>
        </authorList>
    </citation>
    <scope>NUCLEOTIDE SEQUENCE [LARGE SCALE GENOMIC DNA]</scope>
    <source>
        <strain evidence="2 3">ATCC 35992</strain>
    </source>
</reference>
<feature type="compositionally biased region" description="Basic and acidic residues" evidence="1">
    <location>
        <begin position="464"/>
        <end position="478"/>
    </location>
</feature>
<dbReference type="STRING" id="39495.SAMN02745111_01005"/>
<dbReference type="SMART" id="SM00710">
    <property type="entry name" value="PbH1"/>
    <property type="match status" value="3"/>
</dbReference>
<dbReference type="EMBL" id="FUXZ01000005">
    <property type="protein sequence ID" value="SKA64657.1"/>
    <property type="molecule type" value="Genomic_DNA"/>
</dbReference>
<evidence type="ECO:0008006" key="4">
    <source>
        <dbReference type="Google" id="ProtNLM"/>
    </source>
</evidence>
<dbReference type="InterPro" id="IPR012332">
    <property type="entry name" value="Autotransporter_pectin_lyase_C"/>
</dbReference>
<name>A0A1T4VI97_9FIRM</name>
<dbReference type="AlphaFoldDB" id="A0A1T4VI97"/>
<organism evidence="2 3">
    <name type="scientific">Eubacterium uniforme</name>
    <dbReference type="NCBI Taxonomy" id="39495"/>
    <lineage>
        <taxon>Bacteria</taxon>
        <taxon>Bacillati</taxon>
        <taxon>Bacillota</taxon>
        <taxon>Clostridia</taxon>
        <taxon>Eubacteriales</taxon>
        <taxon>Eubacteriaceae</taxon>
        <taxon>Eubacterium</taxon>
    </lineage>
</organism>
<evidence type="ECO:0000256" key="1">
    <source>
        <dbReference type="SAM" id="MobiDB-lite"/>
    </source>
</evidence>
<evidence type="ECO:0000313" key="2">
    <source>
        <dbReference type="EMBL" id="SKA64657.1"/>
    </source>
</evidence>
<accession>A0A1T4VI97</accession>
<dbReference type="InterPro" id="IPR011050">
    <property type="entry name" value="Pectin_lyase_fold/virulence"/>
</dbReference>
<gene>
    <name evidence="2" type="ORF">SAMN02745111_01005</name>
</gene>
<dbReference type="Proteomes" id="UP000190814">
    <property type="component" value="Unassembled WGS sequence"/>
</dbReference>
<dbReference type="RefSeq" id="WP_078765878.1">
    <property type="nucleotide sequence ID" value="NZ_FUXZ01000005.1"/>
</dbReference>
<proteinExistence type="predicted"/>
<feature type="region of interest" description="Disordered" evidence="1">
    <location>
        <begin position="36"/>
        <end position="65"/>
    </location>
</feature>
<keyword evidence="3" id="KW-1185">Reference proteome</keyword>
<dbReference type="PROSITE" id="PS51257">
    <property type="entry name" value="PROKAR_LIPOPROTEIN"/>
    <property type="match status" value="1"/>
</dbReference>
<dbReference type="SUPFAM" id="SSF51126">
    <property type="entry name" value="Pectin lyase-like"/>
    <property type="match status" value="1"/>
</dbReference>
<evidence type="ECO:0000313" key="3">
    <source>
        <dbReference type="Proteomes" id="UP000190814"/>
    </source>
</evidence>
<feature type="compositionally biased region" description="Basic and acidic residues" evidence="1">
    <location>
        <begin position="497"/>
        <end position="508"/>
    </location>
</feature>
<protein>
    <recommendedName>
        <fullName evidence="4">Right handed beta helix region</fullName>
    </recommendedName>
</protein>
<feature type="region of interest" description="Disordered" evidence="1">
    <location>
        <begin position="444"/>
        <end position="529"/>
    </location>
</feature>
<sequence length="529" mass="55180">MKKKRLERLYSNLKRKFIIPAITITMVTTMLTACNSTSNKNDNTTKATASTTNTTDASSEKNETIKNTNDGEHAIEVDGKKASYENVNVTKTGDSSENDEADFYGDNSAVFATNKATLDLSNINVSTNGAHANAVFSYGEGTTVNISDSTIETSGNCSGGLMTTGGGTMNATNVTIKTSGNSSAAIRSDRGGGIVTVTGGSFETSGTGSPSIYSTADITVNDATLTSNTSEGIVIEGKNSVSLNNCNLTANNTKHNSDKSNVYKGIMIYQSMSGDADNGKSAFAATDGSITNKKGDVFFVNNTSTDINLENVTITNEDTTGVFLRAEAAGWGNEGSNGGKVNLNATNQAIDGNIIVDDISILNMYLKDGSLYTGAINADKSSGQIYVELDENSTWTLTGDSYISGLTCSEKSINLNGHKLYIDGKEYKEGSASTGEAIEIKEEANTNGNSQGMDKPDGNPPSGEKPDGEPPEKPDGSNDNKPSGNPPGDGETPPAKPDGDNAPPDKTDGNSNSNSNNNSNNNSNDSSTT</sequence>